<feature type="compositionally biased region" description="Basic and acidic residues" evidence="1">
    <location>
        <begin position="210"/>
        <end position="226"/>
    </location>
</feature>
<gene>
    <name evidence="2" type="ORF">L345_07666</name>
</gene>
<name>V8NYA6_OPHHA</name>
<feature type="compositionally biased region" description="Basic and acidic residues" evidence="1">
    <location>
        <begin position="244"/>
        <end position="260"/>
    </location>
</feature>
<feature type="compositionally biased region" description="Basic and acidic residues" evidence="1">
    <location>
        <begin position="187"/>
        <end position="202"/>
    </location>
</feature>
<evidence type="ECO:0000313" key="2">
    <source>
        <dbReference type="EMBL" id="ETE66562.1"/>
    </source>
</evidence>
<dbReference type="AlphaFoldDB" id="V8NYA6"/>
<dbReference type="Proteomes" id="UP000018936">
    <property type="component" value="Unassembled WGS sequence"/>
</dbReference>
<accession>V8NYA6</accession>
<evidence type="ECO:0000256" key="1">
    <source>
        <dbReference type="SAM" id="MobiDB-lite"/>
    </source>
</evidence>
<protein>
    <submittedName>
        <fullName evidence="2">Uncharacterized protein</fullName>
    </submittedName>
</protein>
<dbReference type="EMBL" id="AZIM01001533">
    <property type="protein sequence ID" value="ETE66562.1"/>
    <property type="molecule type" value="Genomic_DNA"/>
</dbReference>
<proteinExistence type="predicted"/>
<evidence type="ECO:0000313" key="3">
    <source>
        <dbReference type="Proteomes" id="UP000018936"/>
    </source>
</evidence>
<comment type="caution">
    <text evidence="2">The sequence shown here is derived from an EMBL/GenBank/DDBJ whole genome shotgun (WGS) entry which is preliminary data.</text>
</comment>
<feature type="region of interest" description="Disordered" evidence="1">
    <location>
        <begin position="187"/>
        <end position="260"/>
    </location>
</feature>
<sequence>MKGIRALSSPDEEGVGLPPNSLSLVLPLPCSTSPSRTLPFPSFFHSQRSHIPTPNQSQLDNFGLVPLSQPNPPLRGCCNGEKRTQVWIRRPPRSLPTLNILPFRAGCVDGVQYGSHGLFKAEIQYSGRKKGQKWEMTAKKVTVLAQISRMFLPVSLIQNQPPDTAEVNALGYLFLCEWDGCMDEWREGNRNEKGGKKEGRLKGKERKKKIKEEKREGGNEEGRMRWMDAWMDGGKAIGRRRKEINREDKRGRKERRKEGD</sequence>
<organism evidence="2 3">
    <name type="scientific">Ophiophagus hannah</name>
    <name type="common">King cobra</name>
    <name type="synonym">Naja hannah</name>
    <dbReference type="NCBI Taxonomy" id="8665"/>
    <lineage>
        <taxon>Eukaryota</taxon>
        <taxon>Metazoa</taxon>
        <taxon>Chordata</taxon>
        <taxon>Craniata</taxon>
        <taxon>Vertebrata</taxon>
        <taxon>Euteleostomi</taxon>
        <taxon>Lepidosauria</taxon>
        <taxon>Squamata</taxon>
        <taxon>Bifurcata</taxon>
        <taxon>Unidentata</taxon>
        <taxon>Episquamata</taxon>
        <taxon>Toxicofera</taxon>
        <taxon>Serpentes</taxon>
        <taxon>Colubroidea</taxon>
        <taxon>Elapidae</taxon>
        <taxon>Elapinae</taxon>
        <taxon>Ophiophagus</taxon>
    </lineage>
</organism>
<keyword evidence="3" id="KW-1185">Reference proteome</keyword>
<reference evidence="2 3" key="1">
    <citation type="journal article" date="2013" name="Proc. Natl. Acad. Sci. U.S.A.">
        <title>The king cobra genome reveals dynamic gene evolution and adaptation in the snake venom system.</title>
        <authorList>
            <person name="Vonk F.J."/>
            <person name="Casewell N.R."/>
            <person name="Henkel C.V."/>
            <person name="Heimberg A.M."/>
            <person name="Jansen H.J."/>
            <person name="McCleary R.J."/>
            <person name="Kerkkamp H.M."/>
            <person name="Vos R.A."/>
            <person name="Guerreiro I."/>
            <person name="Calvete J.J."/>
            <person name="Wuster W."/>
            <person name="Woods A.E."/>
            <person name="Logan J.M."/>
            <person name="Harrison R.A."/>
            <person name="Castoe T.A."/>
            <person name="de Koning A.P."/>
            <person name="Pollock D.D."/>
            <person name="Yandell M."/>
            <person name="Calderon D."/>
            <person name="Renjifo C."/>
            <person name="Currier R.B."/>
            <person name="Salgado D."/>
            <person name="Pla D."/>
            <person name="Sanz L."/>
            <person name="Hyder A.S."/>
            <person name="Ribeiro J.M."/>
            <person name="Arntzen J.W."/>
            <person name="van den Thillart G.E."/>
            <person name="Boetzer M."/>
            <person name="Pirovano W."/>
            <person name="Dirks R.P."/>
            <person name="Spaink H.P."/>
            <person name="Duboule D."/>
            <person name="McGlinn E."/>
            <person name="Kini R.M."/>
            <person name="Richardson M.K."/>
        </authorList>
    </citation>
    <scope>NUCLEOTIDE SEQUENCE</scope>
    <source>
        <tissue evidence="2">Blood</tissue>
    </source>
</reference>
<feature type="non-terminal residue" evidence="2">
    <location>
        <position position="1"/>
    </location>
</feature>